<keyword evidence="4 5" id="KW-0443">Lipid metabolism</keyword>
<evidence type="ECO:0000256" key="1">
    <source>
        <dbReference type="ARBA" id="ARBA00012368"/>
    </source>
</evidence>
<evidence type="ECO:0000256" key="3">
    <source>
        <dbReference type="ARBA" id="ARBA00022963"/>
    </source>
</evidence>
<dbReference type="SUPFAM" id="SSF47473">
    <property type="entry name" value="EF-hand"/>
    <property type="match status" value="1"/>
</dbReference>
<dbReference type="InterPro" id="IPR011993">
    <property type="entry name" value="PH-like_dom_sf"/>
</dbReference>
<dbReference type="InterPro" id="IPR011992">
    <property type="entry name" value="EF-hand-dom_pair"/>
</dbReference>
<dbReference type="SUPFAM" id="SSF51695">
    <property type="entry name" value="PLC-like phosphodiesterases"/>
    <property type="match status" value="1"/>
</dbReference>
<name>A0A099P609_PICKU</name>
<dbReference type="Gene3D" id="1.10.238.10">
    <property type="entry name" value="EF-hand"/>
    <property type="match status" value="1"/>
</dbReference>
<dbReference type="PANTHER" id="PTHR10336">
    <property type="entry name" value="PHOSPHOINOSITIDE-SPECIFIC PHOSPHOLIPASE C FAMILY PROTEIN"/>
    <property type="match status" value="1"/>
</dbReference>
<dbReference type="Pfam" id="PF00387">
    <property type="entry name" value="PI-PLC-Y"/>
    <property type="match status" value="1"/>
</dbReference>
<dbReference type="PROSITE" id="PS50007">
    <property type="entry name" value="PIPLC_X_DOMAIN"/>
    <property type="match status" value="1"/>
</dbReference>
<evidence type="ECO:0000313" key="9">
    <source>
        <dbReference type="Proteomes" id="UP000029867"/>
    </source>
</evidence>
<dbReference type="Pfam" id="PF14788">
    <property type="entry name" value="EF-hand_10"/>
    <property type="match status" value="1"/>
</dbReference>
<dbReference type="SMART" id="SM00149">
    <property type="entry name" value="PLCYc"/>
    <property type="match status" value="1"/>
</dbReference>
<dbReference type="Gene3D" id="2.30.29.30">
    <property type="entry name" value="Pleckstrin-homology domain (PH domain)/Phosphotyrosine-binding domain (PTB)"/>
    <property type="match status" value="1"/>
</dbReference>
<evidence type="ECO:0000256" key="2">
    <source>
        <dbReference type="ARBA" id="ARBA00022801"/>
    </source>
</evidence>
<dbReference type="Pfam" id="PF00388">
    <property type="entry name" value="PI-PLC-X"/>
    <property type="match status" value="1"/>
</dbReference>
<dbReference type="eggNOG" id="KOG0169">
    <property type="taxonomic scope" value="Eukaryota"/>
</dbReference>
<dbReference type="InterPro" id="IPR002048">
    <property type="entry name" value="EF_hand_dom"/>
</dbReference>
<dbReference type="AlphaFoldDB" id="A0A099P609"/>
<comment type="caution">
    <text evidence="8">The sequence shown here is derived from an EMBL/GenBank/DDBJ whole genome shotgun (WGS) entry which is preliminary data.</text>
</comment>
<accession>A0A099P609</accession>
<dbReference type="Proteomes" id="UP000029867">
    <property type="component" value="Unassembled WGS sequence"/>
</dbReference>
<dbReference type="GO" id="GO:0048015">
    <property type="term" value="P:phosphatidylinositol-mediated signaling"/>
    <property type="evidence" value="ECO:0007669"/>
    <property type="project" value="TreeGrafter"/>
</dbReference>
<evidence type="ECO:0000256" key="5">
    <source>
        <dbReference type="RuleBase" id="RU361133"/>
    </source>
</evidence>
<dbReference type="InterPro" id="IPR035892">
    <property type="entry name" value="C2_domain_sf"/>
</dbReference>
<dbReference type="GO" id="GO:0005509">
    <property type="term" value="F:calcium ion binding"/>
    <property type="evidence" value="ECO:0007669"/>
    <property type="project" value="InterPro"/>
</dbReference>
<dbReference type="Gene3D" id="2.60.40.150">
    <property type="entry name" value="C2 domain"/>
    <property type="match status" value="1"/>
</dbReference>
<dbReference type="Gene3D" id="3.20.20.190">
    <property type="entry name" value="Phosphatidylinositol (PI) phosphodiesterase"/>
    <property type="match status" value="1"/>
</dbReference>
<comment type="catalytic activity">
    <reaction evidence="5">
        <text>a 1,2-diacyl-sn-glycero-3-phospho-(1D-myo-inositol-4,5-bisphosphate) + H2O = 1D-myo-inositol 1,4,5-trisphosphate + a 1,2-diacyl-sn-glycerol + H(+)</text>
        <dbReference type="Rhea" id="RHEA:33179"/>
        <dbReference type="ChEBI" id="CHEBI:15377"/>
        <dbReference type="ChEBI" id="CHEBI:15378"/>
        <dbReference type="ChEBI" id="CHEBI:17815"/>
        <dbReference type="ChEBI" id="CHEBI:58456"/>
        <dbReference type="ChEBI" id="CHEBI:203600"/>
        <dbReference type="EC" id="3.1.4.11"/>
    </reaction>
</comment>
<reference evidence="9" key="1">
    <citation type="journal article" date="2014" name="Microb. Cell Fact.">
        <title>Exploiting Issatchenkia orientalis SD108 for succinic acid production.</title>
        <authorList>
            <person name="Xiao H."/>
            <person name="Shao Z."/>
            <person name="Jiang Y."/>
            <person name="Dole S."/>
            <person name="Zhao H."/>
        </authorList>
    </citation>
    <scope>NUCLEOTIDE SEQUENCE [LARGE SCALE GENOMIC DNA]</scope>
    <source>
        <strain evidence="9">SD108</strain>
    </source>
</reference>
<dbReference type="EMBL" id="JQFK01000002">
    <property type="protein sequence ID" value="KGK40478.1"/>
    <property type="molecule type" value="Genomic_DNA"/>
</dbReference>
<dbReference type="SUPFAM" id="SSF50729">
    <property type="entry name" value="PH domain-like"/>
    <property type="match status" value="1"/>
</dbReference>
<dbReference type="EC" id="3.1.4.11" evidence="1 5"/>
<feature type="domain" description="EF-hand" evidence="7">
    <location>
        <begin position="249"/>
        <end position="284"/>
    </location>
</feature>
<dbReference type="InterPro" id="IPR017946">
    <property type="entry name" value="PLC-like_Pdiesterase_TIM-brl"/>
</dbReference>
<dbReference type="PROSITE" id="PS50008">
    <property type="entry name" value="PIPLC_Y_DOMAIN"/>
    <property type="match status" value="1"/>
</dbReference>
<dbReference type="GO" id="GO:0051209">
    <property type="term" value="P:release of sequestered calcium ion into cytosol"/>
    <property type="evidence" value="ECO:0007669"/>
    <property type="project" value="TreeGrafter"/>
</dbReference>
<sequence>MHISSITSDITKHLSTLRMNSTSFRRQSSSDKSITISTQTLKESSDGLSNIQNQETLDTFVPLTLEAINSASSDPFDPSSYPAELIDPGLEMIRVTRRKHVHRLFKLNLPSLTLTWNSKASSKIEMDNIQSIRVGSDAKSYREEFNIPSDYNDLWITVIYRTKNLTAGSLSNDLKALHMIATSKRNLEIMINTLTVLSTWVKNQESLINCADVNGFSVGKWNNRIKKVNRQHMSFDDLIKLTSELNVNMNQSYLRQYFDECDKEKKGVLSFGEFQEFVTKLRNRKEVDQILAHCGAANGKLHLEQFKQFITKIQNEDFDERFIGYLFKKYSYKGEGEFMNQANLINYLNSVFNGPLISEYRTHSDYYSHPLTDYYISTSHNTYLLGKQVHGNSSIEGYIHALQRGCRCVEIDVWNNDDNHPIVTHGRTLTTSIDFELVIDTIRKYAFIATPFPLIISLEIRCSKEAQQRCVTVMKNTFGDMLLCEPLSEINILPSPQDLKHKILIKVKKSKQTTIVETSSSAIHSSFSTSSTQSEDLTASAHSDDSTTIVLKKIVPKPTRPTIIPELSILAPYFVGIRFRNFSLPESKTFNHVLSFSDRSLLSLLKDQFKLNAIVKHNKRGMMRIYPSVVRFKSDNFNPIRFWEVGCQMVATNWQIWDCGQEISESLFRPLSTSSGIGYSGYRLKPEILRRPTAANNKELIKIENLKALQFTILKKLDILILSGQQLPKPKELILSLNGYTPWVEIEVYNVKPVEGKILHHKSASRSFSLDDELSSDSPIAHVEEYDKDIGTIRTNHSDDFSSLSEYSLCFKTRLAENKDNAFNPIWNVLCRLSYFANAIDLSFIRIVVKTNRVNKTNVISKVGNAVVKNTSDYTVGSWCCKIGDMKEGYRQIRLVDNKGDELIHSSLLLKISKD</sequence>
<feature type="domain" description="PI-PLC Y-box" evidence="6">
    <location>
        <begin position="567"/>
        <end position="690"/>
    </location>
</feature>
<organism evidence="8 9">
    <name type="scientific">Pichia kudriavzevii</name>
    <name type="common">Yeast</name>
    <name type="synonym">Issatchenkia orientalis</name>
    <dbReference type="NCBI Taxonomy" id="4909"/>
    <lineage>
        <taxon>Eukaryota</taxon>
        <taxon>Fungi</taxon>
        <taxon>Dikarya</taxon>
        <taxon>Ascomycota</taxon>
        <taxon>Saccharomycotina</taxon>
        <taxon>Pichiomycetes</taxon>
        <taxon>Pichiales</taxon>
        <taxon>Pichiaceae</taxon>
        <taxon>Pichia</taxon>
    </lineage>
</organism>
<keyword evidence="2 5" id="KW-0378">Hydrolase</keyword>
<keyword evidence="3 5" id="KW-0442">Lipid degradation</keyword>
<dbReference type="PANTHER" id="PTHR10336:SF36">
    <property type="entry name" value="1-PHOSPHATIDYLINOSITOL 4,5-BISPHOSPHATE PHOSPHODIESTERASE BETA-4"/>
    <property type="match status" value="1"/>
</dbReference>
<dbReference type="InterPro" id="IPR001711">
    <property type="entry name" value="PLipase_C_Pinositol-sp_Y"/>
</dbReference>
<dbReference type="InterPro" id="IPR000909">
    <property type="entry name" value="PLipase_C_PInositol-sp_X_dom"/>
</dbReference>
<evidence type="ECO:0000259" key="7">
    <source>
        <dbReference type="PROSITE" id="PS50222"/>
    </source>
</evidence>
<evidence type="ECO:0000256" key="4">
    <source>
        <dbReference type="ARBA" id="ARBA00023098"/>
    </source>
</evidence>
<dbReference type="SUPFAM" id="SSF49562">
    <property type="entry name" value="C2 domain (Calcium/lipid-binding domain, CaLB)"/>
    <property type="match status" value="1"/>
</dbReference>
<protein>
    <recommendedName>
        <fullName evidence="1 5">Phosphoinositide phospholipase C</fullName>
        <ecNumber evidence="1 5">3.1.4.11</ecNumber>
    </recommendedName>
</protein>
<proteinExistence type="predicted"/>
<dbReference type="GO" id="GO:0016042">
    <property type="term" value="P:lipid catabolic process"/>
    <property type="evidence" value="ECO:0007669"/>
    <property type="project" value="UniProtKB-KW"/>
</dbReference>
<dbReference type="HOGENOM" id="CLU_002738_1_2_1"/>
<dbReference type="SMART" id="SM00148">
    <property type="entry name" value="PLCXc"/>
    <property type="match status" value="1"/>
</dbReference>
<dbReference type="InterPro" id="IPR001192">
    <property type="entry name" value="PI-PLC_fam"/>
</dbReference>
<dbReference type="InterPro" id="IPR039504">
    <property type="entry name" value="PLC-delta3_EF-hand"/>
</dbReference>
<gene>
    <name evidence="8" type="ORF">JL09_g508</name>
</gene>
<dbReference type="PRINTS" id="PR00390">
    <property type="entry name" value="PHPHLIPASEC"/>
</dbReference>
<evidence type="ECO:0000259" key="6">
    <source>
        <dbReference type="PROSITE" id="PS50008"/>
    </source>
</evidence>
<dbReference type="VEuPathDB" id="FungiDB:C5L36_0C02080"/>
<dbReference type="PROSITE" id="PS50222">
    <property type="entry name" value="EF_HAND_2"/>
    <property type="match status" value="1"/>
</dbReference>
<dbReference type="CDD" id="cd08598">
    <property type="entry name" value="PI-PLC1c_yeast"/>
    <property type="match status" value="1"/>
</dbReference>
<dbReference type="GO" id="GO:0004435">
    <property type="term" value="F:phosphatidylinositol-4,5-bisphosphate phospholipase C activity"/>
    <property type="evidence" value="ECO:0007669"/>
    <property type="project" value="UniProtKB-EC"/>
</dbReference>
<evidence type="ECO:0000313" key="8">
    <source>
        <dbReference type="EMBL" id="KGK40478.1"/>
    </source>
</evidence>